<keyword evidence="1" id="KW-0472">Membrane</keyword>
<name>A0A7C9RR18_9PSEU</name>
<evidence type="ECO:0000313" key="2">
    <source>
        <dbReference type="EMBL" id="NGY60106.1"/>
    </source>
</evidence>
<organism evidence="2 3">
    <name type="scientific">Lentzea alba</name>
    <dbReference type="NCBI Taxonomy" id="2714351"/>
    <lineage>
        <taxon>Bacteria</taxon>
        <taxon>Bacillati</taxon>
        <taxon>Actinomycetota</taxon>
        <taxon>Actinomycetes</taxon>
        <taxon>Pseudonocardiales</taxon>
        <taxon>Pseudonocardiaceae</taxon>
        <taxon>Lentzea</taxon>
    </lineage>
</organism>
<sequence>MFLALLIFGIIPFLGGMGSGSPGSVFMGFLMMVLIGGMFYVLRYKPMWKHRLKAATALGRVERKGR</sequence>
<gene>
    <name evidence="2" type="ORF">G7043_14350</name>
</gene>
<proteinExistence type="predicted"/>
<evidence type="ECO:0000313" key="3">
    <source>
        <dbReference type="Proteomes" id="UP000481360"/>
    </source>
</evidence>
<keyword evidence="1" id="KW-1133">Transmembrane helix</keyword>
<accession>A0A7C9RR18</accession>
<evidence type="ECO:0000256" key="1">
    <source>
        <dbReference type="SAM" id="Phobius"/>
    </source>
</evidence>
<dbReference type="AlphaFoldDB" id="A0A7C9RR18"/>
<keyword evidence="3" id="KW-1185">Reference proteome</keyword>
<dbReference type="RefSeq" id="WP_166046101.1">
    <property type="nucleotide sequence ID" value="NZ_JAAMPJ010000003.1"/>
</dbReference>
<dbReference type="Proteomes" id="UP000481360">
    <property type="component" value="Unassembled WGS sequence"/>
</dbReference>
<keyword evidence="1" id="KW-0812">Transmembrane</keyword>
<feature type="transmembrane region" description="Helical" evidence="1">
    <location>
        <begin position="25"/>
        <end position="42"/>
    </location>
</feature>
<comment type="caution">
    <text evidence="2">The sequence shown here is derived from an EMBL/GenBank/DDBJ whole genome shotgun (WGS) entry which is preliminary data.</text>
</comment>
<dbReference type="EMBL" id="JAAMPJ010000003">
    <property type="protein sequence ID" value="NGY60106.1"/>
    <property type="molecule type" value="Genomic_DNA"/>
</dbReference>
<protein>
    <submittedName>
        <fullName evidence="2">Uncharacterized protein</fullName>
    </submittedName>
</protein>
<reference evidence="2 3" key="1">
    <citation type="submission" date="2020-03" db="EMBL/GenBank/DDBJ databases">
        <title>Isolation and identification of active actinomycetes.</title>
        <authorList>
            <person name="Sun X."/>
        </authorList>
    </citation>
    <scope>NUCLEOTIDE SEQUENCE [LARGE SCALE GENOMIC DNA]</scope>
    <source>
        <strain evidence="2 3">NEAU-D13</strain>
    </source>
</reference>